<feature type="domain" description="POTRA" evidence="3">
    <location>
        <begin position="43"/>
        <end position="111"/>
    </location>
</feature>
<keyword evidence="5" id="KW-1185">Reference proteome</keyword>
<comment type="subcellular location">
    <subcellularLocation>
        <location evidence="1">Membrane</location>
    </subcellularLocation>
</comment>
<feature type="domain" description="POTRA" evidence="3">
    <location>
        <begin position="112"/>
        <end position="185"/>
    </location>
</feature>
<reference evidence="4 5" key="1">
    <citation type="submission" date="2024-05" db="EMBL/GenBank/DDBJ databases">
        <authorList>
            <person name="Liu Q."/>
            <person name="Xin Y.-H."/>
        </authorList>
    </citation>
    <scope>NUCLEOTIDE SEQUENCE [LARGE SCALE GENOMIC DNA]</scope>
    <source>
        <strain evidence="4 5">CGMCC 1.10181</strain>
    </source>
</reference>
<evidence type="ECO:0000256" key="1">
    <source>
        <dbReference type="ARBA" id="ARBA00004370"/>
    </source>
</evidence>
<evidence type="ECO:0000256" key="2">
    <source>
        <dbReference type="ARBA" id="ARBA00023136"/>
    </source>
</evidence>
<feature type="non-terminal residue" evidence="4">
    <location>
        <position position="185"/>
    </location>
</feature>
<evidence type="ECO:0000313" key="4">
    <source>
        <dbReference type="EMBL" id="MEN2788443.1"/>
    </source>
</evidence>
<name>A0ABU9XY16_9SPHN</name>
<dbReference type="InterPro" id="IPR034746">
    <property type="entry name" value="POTRA"/>
</dbReference>
<dbReference type="PROSITE" id="PS51779">
    <property type="entry name" value="POTRA"/>
    <property type="match status" value="2"/>
</dbReference>
<sequence length="185" mass="20335">MAGTMLSGMPIAAFAQSAPEAPATDAAAQTPPAPAPVAPPIVRTITSLRVEGSQRIEPETVLSYTKLRTGQAFTNETLDQAIKDLYASDLFADVTISGAETGDIVLRIRENPVINRVLYEGNKRLKEDKLRKEVKLAPRQIFTRTAVRQDVARIIELYRRQGRFAASVSPKMVALDQNRVDVVFE</sequence>
<accession>A0ABU9XY16</accession>
<evidence type="ECO:0000313" key="5">
    <source>
        <dbReference type="Proteomes" id="UP001419910"/>
    </source>
</evidence>
<dbReference type="Proteomes" id="UP001419910">
    <property type="component" value="Unassembled WGS sequence"/>
</dbReference>
<dbReference type="RefSeq" id="WP_345840370.1">
    <property type="nucleotide sequence ID" value="NZ_JBDIME010000001.1"/>
</dbReference>
<keyword evidence="2" id="KW-0472">Membrane</keyword>
<dbReference type="EMBL" id="JBDIME010000001">
    <property type="protein sequence ID" value="MEN2788443.1"/>
    <property type="molecule type" value="Genomic_DNA"/>
</dbReference>
<comment type="caution">
    <text evidence="4">The sequence shown here is derived from an EMBL/GenBank/DDBJ whole genome shotgun (WGS) entry which is preliminary data.</text>
</comment>
<gene>
    <name evidence="4" type="ORF">ABC974_02305</name>
</gene>
<dbReference type="Gene3D" id="3.10.20.310">
    <property type="entry name" value="membrane protein fhac"/>
    <property type="match status" value="2"/>
</dbReference>
<dbReference type="Pfam" id="PF07244">
    <property type="entry name" value="POTRA"/>
    <property type="match status" value="2"/>
</dbReference>
<proteinExistence type="predicted"/>
<evidence type="ECO:0000259" key="3">
    <source>
        <dbReference type="PROSITE" id="PS51779"/>
    </source>
</evidence>
<organism evidence="4 5">
    <name type="scientific">Sphingomonas oligophenolica</name>
    <dbReference type="NCBI Taxonomy" id="301154"/>
    <lineage>
        <taxon>Bacteria</taxon>
        <taxon>Pseudomonadati</taxon>
        <taxon>Pseudomonadota</taxon>
        <taxon>Alphaproteobacteria</taxon>
        <taxon>Sphingomonadales</taxon>
        <taxon>Sphingomonadaceae</taxon>
        <taxon>Sphingomonas</taxon>
    </lineage>
</organism>
<dbReference type="InterPro" id="IPR010827">
    <property type="entry name" value="BamA/TamA_POTRA"/>
</dbReference>
<protein>
    <submittedName>
        <fullName evidence="4">POTRA domain-containing protein</fullName>
    </submittedName>
</protein>